<comment type="caution">
    <text evidence="13">The sequence shown here is derived from an EMBL/GenBank/DDBJ whole genome shotgun (WGS) entry which is preliminary data.</text>
</comment>
<dbReference type="PANTHER" id="PTHR43687:SF1">
    <property type="entry name" value="FERREDOXIN III"/>
    <property type="match status" value="1"/>
</dbReference>
<organism evidence="13 14">
    <name type="scientific">Xanthobacter autotrophicus</name>
    <dbReference type="NCBI Taxonomy" id="280"/>
    <lineage>
        <taxon>Bacteria</taxon>
        <taxon>Pseudomonadati</taxon>
        <taxon>Pseudomonadota</taxon>
        <taxon>Alphaproteobacteria</taxon>
        <taxon>Hyphomicrobiales</taxon>
        <taxon>Xanthobacteraceae</taxon>
        <taxon>Xanthobacter</taxon>
    </lineage>
</organism>
<name>A0A6C1KBK8_XANAU</name>
<keyword evidence="7" id="KW-0249">Electron transport</keyword>
<dbReference type="EMBL" id="VAUP01000035">
    <property type="protein sequence ID" value="TLX41668.1"/>
    <property type="molecule type" value="Genomic_DNA"/>
</dbReference>
<evidence type="ECO:0000259" key="12">
    <source>
        <dbReference type="PROSITE" id="PS51379"/>
    </source>
</evidence>
<evidence type="ECO:0000256" key="2">
    <source>
        <dbReference type="ARBA" id="ARBA00003532"/>
    </source>
</evidence>
<dbReference type="PROSITE" id="PS00198">
    <property type="entry name" value="4FE4S_FER_1"/>
    <property type="match status" value="1"/>
</dbReference>
<evidence type="ECO:0000256" key="6">
    <source>
        <dbReference type="ARBA" id="ARBA00022737"/>
    </source>
</evidence>
<evidence type="ECO:0000256" key="9">
    <source>
        <dbReference type="ARBA" id="ARBA00023014"/>
    </source>
</evidence>
<dbReference type="SUPFAM" id="SSF46548">
    <property type="entry name" value="alpha-helical ferredoxin"/>
    <property type="match status" value="1"/>
</dbReference>
<protein>
    <recommendedName>
        <fullName evidence="11">Ferredoxin III</fullName>
    </recommendedName>
</protein>
<dbReference type="NCBIfam" id="TIGR02936">
    <property type="entry name" value="fdxN_nitrog"/>
    <property type="match status" value="1"/>
</dbReference>
<dbReference type="PROSITE" id="PS51379">
    <property type="entry name" value="4FE4S_FER_2"/>
    <property type="match status" value="2"/>
</dbReference>
<dbReference type="PANTHER" id="PTHR43687">
    <property type="entry name" value="ADENYLYLSULFATE REDUCTASE, BETA SUBUNIT"/>
    <property type="match status" value="1"/>
</dbReference>
<dbReference type="GO" id="GO:0046872">
    <property type="term" value="F:metal ion binding"/>
    <property type="evidence" value="ECO:0007669"/>
    <property type="project" value="UniProtKB-KW"/>
</dbReference>
<evidence type="ECO:0000256" key="1">
    <source>
        <dbReference type="ARBA" id="ARBA00001966"/>
    </source>
</evidence>
<dbReference type="Gene3D" id="3.30.70.20">
    <property type="match status" value="2"/>
</dbReference>
<keyword evidence="6" id="KW-0677">Repeat</keyword>
<keyword evidence="5" id="KW-0479">Metal-binding</keyword>
<evidence type="ECO:0000256" key="11">
    <source>
        <dbReference type="ARBA" id="ARBA00030616"/>
    </source>
</evidence>
<evidence type="ECO:0000256" key="10">
    <source>
        <dbReference type="ARBA" id="ARBA00023231"/>
    </source>
</evidence>
<dbReference type="AlphaFoldDB" id="A0A6C1KBK8"/>
<evidence type="ECO:0000256" key="8">
    <source>
        <dbReference type="ARBA" id="ARBA00023004"/>
    </source>
</evidence>
<dbReference type="OrthoDB" id="9810688at2"/>
<accession>A0A6C1KBK8</accession>
<keyword evidence="4" id="KW-0004">4Fe-4S</keyword>
<evidence type="ECO:0000256" key="3">
    <source>
        <dbReference type="ARBA" id="ARBA00022448"/>
    </source>
</evidence>
<evidence type="ECO:0000313" key="14">
    <source>
        <dbReference type="Proteomes" id="UP000305131"/>
    </source>
</evidence>
<dbReference type="RefSeq" id="WP_138400538.1">
    <property type="nucleotide sequence ID" value="NZ_JBAFVI010000005.1"/>
</dbReference>
<comment type="function">
    <text evidence="2">Ferredoxins are iron-sulfur proteins that transfer electrons in a wide variety of metabolic reactions.</text>
</comment>
<dbReference type="GeneID" id="95774998"/>
<dbReference type="InterPro" id="IPR017900">
    <property type="entry name" value="4Fe4S_Fe_S_CS"/>
</dbReference>
<dbReference type="GO" id="GO:0051539">
    <property type="term" value="F:4 iron, 4 sulfur cluster binding"/>
    <property type="evidence" value="ECO:0007669"/>
    <property type="project" value="UniProtKB-KW"/>
</dbReference>
<evidence type="ECO:0000313" key="13">
    <source>
        <dbReference type="EMBL" id="TLX41668.1"/>
    </source>
</evidence>
<reference evidence="13 14" key="1">
    <citation type="submission" date="2019-05" db="EMBL/GenBank/DDBJ databases">
        <authorList>
            <person name="Zhou X."/>
        </authorList>
    </citation>
    <scope>NUCLEOTIDE SEQUENCE [LARGE SCALE GENOMIC DNA]</scope>
    <source>
        <strain evidence="13 14">DSM 432</strain>
    </source>
</reference>
<evidence type="ECO:0000256" key="7">
    <source>
        <dbReference type="ARBA" id="ARBA00022982"/>
    </source>
</evidence>
<sequence length="98" mass="10526">MSNETRDGRAWQPDYLLDIDAGKCIGCGRCFKVCGRDVMTLKGINEDGEVVSLDDDEDDEVEKKVMVMNDTGACIGCGACARVCPANCQVHGHEQAAA</sequence>
<dbReference type="InterPro" id="IPR014283">
    <property type="entry name" value="FdIII_4_nif"/>
</dbReference>
<dbReference type="Pfam" id="PF13484">
    <property type="entry name" value="Fer4_16"/>
    <property type="match status" value="1"/>
</dbReference>
<keyword evidence="3" id="KW-0813">Transport</keyword>
<evidence type="ECO:0000256" key="5">
    <source>
        <dbReference type="ARBA" id="ARBA00022723"/>
    </source>
</evidence>
<keyword evidence="8" id="KW-0408">Iron</keyword>
<keyword evidence="10" id="KW-0535">Nitrogen fixation</keyword>
<dbReference type="InterPro" id="IPR017896">
    <property type="entry name" value="4Fe4S_Fe-S-bd"/>
</dbReference>
<dbReference type="Proteomes" id="UP000305131">
    <property type="component" value="Unassembled WGS sequence"/>
</dbReference>
<comment type="cofactor">
    <cofactor evidence="1">
        <name>[4Fe-4S] cluster</name>
        <dbReference type="ChEBI" id="CHEBI:49883"/>
    </cofactor>
</comment>
<keyword evidence="9" id="KW-0411">Iron-sulfur</keyword>
<feature type="domain" description="4Fe-4S ferredoxin-type" evidence="12">
    <location>
        <begin position="63"/>
        <end position="94"/>
    </location>
</feature>
<dbReference type="InterPro" id="IPR050572">
    <property type="entry name" value="Fe-S_Ferredoxin"/>
</dbReference>
<gene>
    <name evidence="13" type="primary">fdxB</name>
    <name evidence="13" type="ORF">FBQ73_16215</name>
</gene>
<feature type="domain" description="4Fe-4S ferredoxin-type" evidence="12">
    <location>
        <begin position="15"/>
        <end position="44"/>
    </location>
</feature>
<proteinExistence type="predicted"/>
<evidence type="ECO:0000256" key="4">
    <source>
        <dbReference type="ARBA" id="ARBA00022485"/>
    </source>
</evidence>